<feature type="compositionally biased region" description="Basic and acidic residues" evidence="1">
    <location>
        <begin position="697"/>
        <end position="708"/>
    </location>
</feature>
<dbReference type="OrthoDB" id="428342at2759"/>
<feature type="region of interest" description="Disordered" evidence="1">
    <location>
        <begin position="298"/>
        <end position="333"/>
    </location>
</feature>
<feature type="compositionally biased region" description="Polar residues" evidence="1">
    <location>
        <begin position="129"/>
        <end position="141"/>
    </location>
</feature>
<dbReference type="InterPro" id="IPR011990">
    <property type="entry name" value="TPR-like_helical_dom_sf"/>
</dbReference>
<reference evidence="2 3" key="1">
    <citation type="submission" date="2016-03" db="EMBL/GenBank/DDBJ databases">
        <title>Whole genome sequencing of Grifola frondosa 9006-11.</title>
        <authorList>
            <person name="Min B."/>
            <person name="Park H."/>
            <person name="Kim J.-G."/>
            <person name="Cho H."/>
            <person name="Oh Y.-L."/>
            <person name="Kong W.-S."/>
            <person name="Choi I.-G."/>
        </authorList>
    </citation>
    <scope>NUCLEOTIDE SEQUENCE [LARGE SCALE GENOMIC DNA]</scope>
    <source>
        <strain evidence="2 3">9006-11</strain>
    </source>
</reference>
<dbReference type="EMBL" id="LUGG01000006">
    <property type="protein sequence ID" value="OBZ74047.1"/>
    <property type="molecule type" value="Genomic_DNA"/>
</dbReference>
<keyword evidence="3" id="KW-1185">Reference proteome</keyword>
<name>A0A1C7MBQ8_GRIFR</name>
<feature type="compositionally biased region" description="Low complexity" evidence="1">
    <location>
        <begin position="1"/>
        <end position="13"/>
    </location>
</feature>
<evidence type="ECO:0000256" key="1">
    <source>
        <dbReference type="SAM" id="MobiDB-lite"/>
    </source>
</evidence>
<feature type="compositionally biased region" description="Polar residues" evidence="1">
    <location>
        <begin position="714"/>
        <end position="726"/>
    </location>
</feature>
<sequence length="1221" mass="130874">MPSSPSKSSAASADTTQVKGVRKIVKNIRRSLHRVSHTHLRQEAAASAVHDQDGRLSVDVPQLSVEVKRHAPSTSTTSAISPASPRSPISPRSKASSDTFARSTAGSPKATGIDSDSEGSGSFHPETDWSPSSNGTASSLRSIGGHATSPLRAFTKEKVVHTPSQKSLDLTDSEEATVESGPPLSFSVLDMIPERPASTLVPETAQSPSQEDAMVSTPLAVEPPSIAIPSSFPVETVTESQSPRVELIPHEDMSPLRAPLEPSRSPDVVEHMDESVHPMGPRHLDTTDVESFIELESEVAQPESELAYAAESSPGRAESFLELADASQPSLSEVLPSQGSFLDLAAQLSSSEVSLERVPEPSPVVTASSAEETSGSQDGSSVHTETEPSPIAVVEQLPTVEELVTATPEPSRDSEVAEKLAVPEDVLIEAKPEPSREPVALEQSAALEVELVKAAVEPLRDLGVVEPSFGNGLVEEEPEPSREPVVVEQPTFEEKAAETLSEPASREPVAVEQPPLEIGSVEAEPAPSREPIVETVGESVNAGPEALADIALVEESIPLEEESTKLMIESCDTIISERPISPEVEVVTTEPEPPRAVEVVEPSIPLENELVEALPEHHYIPVVEQSTMRENEPVSAAPEPSHAPVVVEEAAVEDKSLKAEYQPLSELAVVGDELLKSEPEPSRDSLVVEGEPIVVEPELKAESSHSADEFEQAVPQSEETTSTLDSQFGAALQVEGEEQLAGPPSAAIEPEVPDAFLADEPEEVIKEEATALEEPHTGLSVEDTTESLAADEITLAGQPSPSSLKADLPADVNKAVPPPPTVESDEDEEETPELYLPGLTIPTMFLPIPNTDPLTTLLNKYISPEKRPARDVTGDWSRSDFHTLVMTGSWRALARMARDRIVDADPEDLNVIFSLWYVRLSSLARMRLFNQTSAECTNLFTVLNAVEPAASRQWLFDRIIPFELEVLHAKLKYWAGDHMGYLDALTALLRRCKTKARRAKSDAAGTAMWQERGARVCLIIASQLVEMKVGVHAGSYVCIMNILPPQDFSAAAKLLEPLCKQGGGGSSPALRSAVGRIYLQGGYTSMAAMHFSAVAGDPAADLVLKAMNTALLASADGDWQRATDELRRILAADPENYVAINNLSVTLLSQGNIQEAIDVLENALQSSPAAIVTAEPLLFNLSTLYELRSATGADKKRDLLIEVAKWAGDGLRTTCLKMPSN</sequence>
<feature type="region of interest" description="Disordered" evidence="1">
    <location>
        <begin position="255"/>
        <end position="284"/>
    </location>
</feature>
<dbReference type="AlphaFoldDB" id="A0A1C7MBQ8"/>
<feature type="compositionally biased region" description="Basic and acidic residues" evidence="1">
    <location>
        <begin position="267"/>
        <end position="284"/>
    </location>
</feature>
<dbReference type="Proteomes" id="UP000092993">
    <property type="component" value="Unassembled WGS sequence"/>
</dbReference>
<feature type="region of interest" description="Disordered" evidence="1">
    <location>
        <begin position="470"/>
        <end position="530"/>
    </location>
</feature>
<feature type="region of interest" description="Disordered" evidence="1">
    <location>
        <begin position="696"/>
        <end position="729"/>
    </location>
</feature>
<feature type="compositionally biased region" description="Low complexity" evidence="1">
    <location>
        <begin position="72"/>
        <end position="97"/>
    </location>
</feature>
<gene>
    <name evidence="2" type="primary">Trappc12</name>
    <name evidence="2" type="ORF">A0H81_05872</name>
</gene>
<feature type="compositionally biased region" description="Basic residues" evidence="1">
    <location>
        <begin position="20"/>
        <end position="39"/>
    </location>
</feature>
<feature type="region of interest" description="Disordered" evidence="1">
    <location>
        <begin position="349"/>
        <end position="398"/>
    </location>
</feature>
<dbReference type="Pfam" id="PF14559">
    <property type="entry name" value="TPR_19"/>
    <property type="match status" value="1"/>
</dbReference>
<proteinExistence type="predicted"/>
<dbReference type="GO" id="GO:0005794">
    <property type="term" value="C:Golgi apparatus"/>
    <property type="evidence" value="ECO:0007669"/>
    <property type="project" value="TreeGrafter"/>
</dbReference>
<feature type="region of interest" description="Disordered" evidence="1">
    <location>
        <begin position="1"/>
        <end position="185"/>
    </location>
</feature>
<evidence type="ECO:0000313" key="2">
    <source>
        <dbReference type="EMBL" id="OBZ74047.1"/>
    </source>
</evidence>
<dbReference type="SUPFAM" id="SSF48452">
    <property type="entry name" value="TPR-like"/>
    <property type="match status" value="1"/>
</dbReference>
<dbReference type="GO" id="GO:0030008">
    <property type="term" value="C:TRAPP complex"/>
    <property type="evidence" value="ECO:0007669"/>
    <property type="project" value="TreeGrafter"/>
</dbReference>
<dbReference type="STRING" id="5627.A0A1C7MBQ8"/>
<feature type="region of interest" description="Disordered" evidence="1">
    <location>
        <begin position="798"/>
        <end position="830"/>
    </location>
</feature>
<dbReference type="PANTHER" id="PTHR21581">
    <property type="entry name" value="D-ALANYL-D-ALANINE CARBOXYPEPTIDASE"/>
    <property type="match status" value="1"/>
</dbReference>
<protein>
    <submittedName>
        <fullName evidence="2">Trafficking protein particle complex subunit 12</fullName>
    </submittedName>
</protein>
<comment type="caution">
    <text evidence="2">The sequence shown here is derived from an EMBL/GenBank/DDBJ whole genome shotgun (WGS) entry which is preliminary data.</text>
</comment>
<dbReference type="Gene3D" id="1.25.40.10">
    <property type="entry name" value="Tetratricopeptide repeat domain"/>
    <property type="match status" value="1"/>
</dbReference>
<accession>A0A1C7MBQ8</accession>
<evidence type="ECO:0000313" key="3">
    <source>
        <dbReference type="Proteomes" id="UP000092993"/>
    </source>
</evidence>
<dbReference type="PANTHER" id="PTHR21581:SF6">
    <property type="entry name" value="TRAFFICKING PROTEIN PARTICLE COMPLEX SUBUNIT 12"/>
    <property type="match status" value="1"/>
</dbReference>
<feature type="compositionally biased region" description="Polar residues" evidence="1">
    <location>
        <begin position="365"/>
        <end position="383"/>
    </location>
</feature>
<organism evidence="2 3">
    <name type="scientific">Grifola frondosa</name>
    <name type="common">Maitake</name>
    <name type="synonym">Polyporus frondosus</name>
    <dbReference type="NCBI Taxonomy" id="5627"/>
    <lineage>
        <taxon>Eukaryota</taxon>
        <taxon>Fungi</taxon>
        <taxon>Dikarya</taxon>
        <taxon>Basidiomycota</taxon>
        <taxon>Agaricomycotina</taxon>
        <taxon>Agaricomycetes</taxon>
        <taxon>Polyporales</taxon>
        <taxon>Grifolaceae</taxon>
        <taxon>Grifola</taxon>
    </lineage>
</organism>